<dbReference type="GO" id="GO:0071949">
    <property type="term" value="F:FAD binding"/>
    <property type="evidence" value="ECO:0007669"/>
    <property type="project" value="InterPro"/>
</dbReference>
<accession>A0A5C4J6T4</accession>
<dbReference type="SUPFAM" id="SSF51905">
    <property type="entry name" value="FAD/NAD(P)-binding domain"/>
    <property type="match status" value="1"/>
</dbReference>
<evidence type="ECO:0000256" key="2">
    <source>
        <dbReference type="ARBA" id="ARBA00022630"/>
    </source>
</evidence>
<gene>
    <name evidence="6" type="ORF">ETD83_30260</name>
</gene>
<reference evidence="6 7" key="1">
    <citation type="submission" date="2019-05" db="EMBL/GenBank/DDBJ databases">
        <title>Draft genome sequence of Actinomadura sp. 14C53.</title>
        <authorList>
            <person name="Saricaoglu S."/>
            <person name="Isik K."/>
        </authorList>
    </citation>
    <scope>NUCLEOTIDE SEQUENCE [LARGE SCALE GENOMIC DNA]</scope>
    <source>
        <strain evidence="6 7">14C53</strain>
    </source>
</reference>
<keyword evidence="7" id="KW-1185">Reference proteome</keyword>
<keyword evidence="6" id="KW-0560">Oxidoreductase</keyword>
<keyword evidence="6" id="KW-0503">Monooxygenase</keyword>
<dbReference type="InterPro" id="IPR002938">
    <property type="entry name" value="FAD-bd"/>
</dbReference>
<comment type="cofactor">
    <cofactor evidence="1">
        <name>FAD</name>
        <dbReference type="ChEBI" id="CHEBI:57692"/>
    </cofactor>
</comment>
<dbReference type="Proteomes" id="UP000309174">
    <property type="component" value="Unassembled WGS sequence"/>
</dbReference>
<dbReference type="Gene3D" id="3.30.70.2450">
    <property type="match status" value="1"/>
</dbReference>
<dbReference type="Pfam" id="PF21274">
    <property type="entry name" value="Rng_hyd_C"/>
    <property type="match status" value="1"/>
</dbReference>
<dbReference type="Gene3D" id="3.50.50.60">
    <property type="entry name" value="FAD/NAD(P)-binding domain"/>
    <property type="match status" value="1"/>
</dbReference>
<proteinExistence type="predicted"/>
<dbReference type="Gene3D" id="3.40.30.120">
    <property type="match status" value="1"/>
</dbReference>
<evidence type="ECO:0000313" key="7">
    <source>
        <dbReference type="Proteomes" id="UP000309174"/>
    </source>
</evidence>
<comment type="caution">
    <text evidence="6">The sequence shown here is derived from an EMBL/GenBank/DDBJ whole genome shotgun (WGS) entry which is preliminary data.</text>
</comment>
<dbReference type="GO" id="GO:0016709">
    <property type="term" value="F:oxidoreductase activity, acting on paired donors, with incorporation or reduction of molecular oxygen, NAD(P)H as one donor, and incorporation of one atom of oxygen"/>
    <property type="evidence" value="ECO:0007669"/>
    <property type="project" value="UniProtKB-ARBA"/>
</dbReference>
<dbReference type="RefSeq" id="WP_138648621.1">
    <property type="nucleotide sequence ID" value="NZ_VCKW01000201.1"/>
</dbReference>
<protein>
    <submittedName>
        <fullName evidence="6">Monooxygenase</fullName>
    </submittedName>
</protein>
<keyword evidence="3" id="KW-0274">FAD</keyword>
<evidence type="ECO:0000256" key="1">
    <source>
        <dbReference type="ARBA" id="ARBA00001974"/>
    </source>
</evidence>
<evidence type="ECO:0000313" key="6">
    <source>
        <dbReference type="EMBL" id="TMQ91579.1"/>
    </source>
</evidence>
<dbReference type="InterPro" id="IPR036188">
    <property type="entry name" value="FAD/NAD-bd_sf"/>
</dbReference>
<dbReference type="PANTHER" id="PTHR43004:SF19">
    <property type="entry name" value="BINDING MONOOXYGENASE, PUTATIVE (JCVI)-RELATED"/>
    <property type="match status" value="1"/>
</dbReference>
<dbReference type="PRINTS" id="PR00420">
    <property type="entry name" value="RNGMNOXGNASE"/>
</dbReference>
<keyword evidence="2" id="KW-0285">Flavoprotein</keyword>
<dbReference type="OrthoDB" id="8670884at2"/>
<evidence type="ECO:0000256" key="4">
    <source>
        <dbReference type="SAM" id="MobiDB-lite"/>
    </source>
</evidence>
<dbReference type="PANTHER" id="PTHR43004">
    <property type="entry name" value="TRK SYSTEM POTASSIUM UPTAKE PROTEIN"/>
    <property type="match status" value="1"/>
</dbReference>
<sequence>MDTEVIVIGAGPVGLMLAGELRLGGVDVTVYERRAVPSGESRGLGFTARAAEVFAQRGLLERFGEAEASRQGHFGGIPMDFGILEGAHFGVRGIPQNRIEAALEEWAGELGADIKRGHELVGLRTSDDGVTAIVDGPDGRVERTAAYLVGCDGGRSVVRPLAGFDFPGTPATREMFLADVVGRDIRPRFIGERVEGGMVMAAPLEPGVDRIIVCPHGAPPPDEGREPPFAEVAAAWERLTGEPLDGAETRWVSSFTDATRQVTEYRRGRVLLAGDAAHIHLPAGGQGLSVGVQDAVNLGWKLAATVNGWAPPGLLDTYHAERHPVGDRVLRNTRAQGLLYLSGKEIEPLRTVMTELVAIPEVGRQLAGMVSGLDIRYDVGSDGHPLLGTRVPDRELELADGRRTRVAALLHNARGVLIGTAPATEPRRIAAERLADGWSDRVDVVGGRWVPGGDHGYWPAPHACLIRPDGHLVWAAPGGADLGDALRRWFGAERPMATAASGGPGPEHTFTEESDGAQHADRRPDGA</sequence>
<evidence type="ECO:0000259" key="5">
    <source>
        <dbReference type="Pfam" id="PF01494"/>
    </source>
</evidence>
<dbReference type="AlphaFoldDB" id="A0A5C4J6T4"/>
<evidence type="ECO:0000256" key="3">
    <source>
        <dbReference type="ARBA" id="ARBA00022827"/>
    </source>
</evidence>
<feature type="domain" description="FAD-binding" evidence="5">
    <location>
        <begin position="2"/>
        <end position="333"/>
    </location>
</feature>
<feature type="compositionally biased region" description="Basic and acidic residues" evidence="4">
    <location>
        <begin position="516"/>
        <end position="527"/>
    </location>
</feature>
<dbReference type="Pfam" id="PF01494">
    <property type="entry name" value="FAD_binding_3"/>
    <property type="match status" value="1"/>
</dbReference>
<dbReference type="InterPro" id="IPR050641">
    <property type="entry name" value="RIFMO-like"/>
</dbReference>
<name>A0A5C4J6T4_9ACTN</name>
<organism evidence="6 7">
    <name type="scientific">Actinomadura soli</name>
    <dbReference type="NCBI Taxonomy" id="2508997"/>
    <lineage>
        <taxon>Bacteria</taxon>
        <taxon>Bacillati</taxon>
        <taxon>Actinomycetota</taxon>
        <taxon>Actinomycetes</taxon>
        <taxon>Streptosporangiales</taxon>
        <taxon>Thermomonosporaceae</taxon>
        <taxon>Actinomadura</taxon>
    </lineage>
</organism>
<dbReference type="EMBL" id="VCKW01000201">
    <property type="protein sequence ID" value="TMQ91579.1"/>
    <property type="molecule type" value="Genomic_DNA"/>
</dbReference>
<feature type="region of interest" description="Disordered" evidence="4">
    <location>
        <begin position="496"/>
        <end position="527"/>
    </location>
</feature>